<evidence type="ECO:0000313" key="2">
    <source>
        <dbReference type="Proteomes" id="UP000536685"/>
    </source>
</evidence>
<dbReference type="Proteomes" id="UP000536685">
    <property type="component" value="Unassembled WGS sequence"/>
</dbReference>
<organism evidence="1 2">
    <name type="scientific">Conyzicola lurida</name>
    <dbReference type="NCBI Taxonomy" id="1172621"/>
    <lineage>
        <taxon>Bacteria</taxon>
        <taxon>Bacillati</taxon>
        <taxon>Actinomycetota</taxon>
        <taxon>Actinomycetes</taxon>
        <taxon>Micrococcales</taxon>
        <taxon>Microbacteriaceae</taxon>
        <taxon>Conyzicola</taxon>
    </lineage>
</organism>
<keyword evidence="2" id="KW-1185">Reference proteome</keyword>
<name>A0A841ATY5_9MICO</name>
<protein>
    <submittedName>
        <fullName evidence="1">Uncharacterized protein</fullName>
    </submittedName>
</protein>
<proteinExistence type="predicted"/>
<gene>
    <name evidence="1" type="ORF">HD599_003416</name>
</gene>
<evidence type="ECO:0000313" key="1">
    <source>
        <dbReference type="EMBL" id="MBB5845093.1"/>
    </source>
</evidence>
<dbReference type="AlphaFoldDB" id="A0A841ATY5"/>
<sequence length="36" mass="3837">MTGVIVAYASLVAWSVIATVVVTARDGYRAVPTLER</sequence>
<comment type="caution">
    <text evidence="1">The sequence shown here is derived from an EMBL/GenBank/DDBJ whole genome shotgun (WGS) entry which is preliminary data.</text>
</comment>
<reference evidence="1 2" key="1">
    <citation type="submission" date="2020-08" db="EMBL/GenBank/DDBJ databases">
        <title>Sequencing the genomes of 1000 actinobacteria strains.</title>
        <authorList>
            <person name="Klenk H.-P."/>
        </authorList>
    </citation>
    <scope>NUCLEOTIDE SEQUENCE [LARGE SCALE GENOMIC DNA]</scope>
    <source>
        <strain evidence="1 2">DSM 105784</strain>
    </source>
</reference>
<dbReference type="EMBL" id="JACHMJ010000001">
    <property type="protein sequence ID" value="MBB5845093.1"/>
    <property type="molecule type" value="Genomic_DNA"/>
</dbReference>
<accession>A0A841ATY5</accession>